<feature type="domain" description="Peptide methionine sulphoxide reductase MsrA" evidence="5">
    <location>
        <begin position="4"/>
        <end position="154"/>
    </location>
</feature>
<dbReference type="GO" id="GO:0008113">
    <property type="term" value="F:peptide-methionine (S)-S-oxide reductase activity"/>
    <property type="evidence" value="ECO:0007669"/>
    <property type="project" value="UniProtKB-UniRule"/>
</dbReference>
<dbReference type="EC" id="1.8.4.11" evidence="4"/>
<dbReference type="RefSeq" id="WP_091817222.1">
    <property type="nucleotide sequence ID" value="NZ_FOCW01000005.1"/>
</dbReference>
<dbReference type="PANTHER" id="PTHR43774:SF1">
    <property type="entry name" value="PEPTIDE METHIONINE SULFOXIDE REDUCTASE MSRA 2"/>
    <property type="match status" value="1"/>
</dbReference>
<comment type="similarity">
    <text evidence="4">Belongs to the MsrA Met sulfoxide reductase family.</text>
</comment>
<feature type="active site" evidence="4">
    <location>
        <position position="11"/>
    </location>
</feature>
<dbReference type="STRING" id="1121117.SAMN02745977_01953"/>
<dbReference type="Gene3D" id="3.30.1060.10">
    <property type="entry name" value="Peptide methionine sulphoxide reductase MsrA"/>
    <property type="match status" value="1"/>
</dbReference>
<name>A0A1H8J438_9BURK</name>
<evidence type="ECO:0000259" key="5">
    <source>
        <dbReference type="Pfam" id="PF01625"/>
    </source>
</evidence>
<dbReference type="NCBIfam" id="TIGR00401">
    <property type="entry name" value="msrA"/>
    <property type="match status" value="1"/>
</dbReference>
<protein>
    <recommendedName>
        <fullName evidence="4">Peptide methionine sulfoxide reductase MsrA</fullName>
        <shortName evidence="4">Protein-methionine-S-oxide reductase</shortName>
        <ecNumber evidence="4">1.8.4.11</ecNumber>
    </recommendedName>
    <alternativeName>
        <fullName evidence="4">Peptide-methionine (S)-S-oxide reductase</fullName>
        <shortName evidence="4">Peptide Met(O) reductase</shortName>
    </alternativeName>
</protein>
<comment type="catalytic activity">
    <reaction evidence="3 4">
        <text>[thioredoxin]-disulfide + L-methionine + H2O = L-methionine (S)-S-oxide + [thioredoxin]-dithiol</text>
        <dbReference type="Rhea" id="RHEA:19993"/>
        <dbReference type="Rhea" id="RHEA-COMP:10698"/>
        <dbReference type="Rhea" id="RHEA-COMP:10700"/>
        <dbReference type="ChEBI" id="CHEBI:15377"/>
        <dbReference type="ChEBI" id="CHEBI:29950"/>
        <dbReference type="ChEBI" id="CHEBI:50058"/>
        <dbReference type="ChEBI" id="CHEBI:57844"/>
        <dbReference type="ChEBI" id="CHEBI:58772"/>
        <dbReference type="EC" id="1.8.4.11"/>
    </reaction>
</comment>
<dbReference type="Proteomes" id="UP000199531">
    <property type="component" value="Unassembled WGS sequence"/>
</dbReference>
<reference evidence="6 7" key="1">
    <citation type="submission" date="2016-10" db="EMBL/GenBank/DDBJ databases">
        <authorList>
            <person name="de Groot N.N."/>
        </authorList>
    </citation>
    <scope>NUCLEOTIDE SEQUENCE [LARGE SCALE GENOMIC DNA]</scope>
    <source>
        <strain evidence="6 7">DSM 15123</strain>
    </source>
</reference>
<dbReference type="HAMAP" id="MF_01401">
    <property type="entry name" value="MsrA"/>
    <property type="match status" value="1"/>
</dbReference>
<keyword evidence="7" id="KW-1185">Reference proteome</keyword>
<comment type="catalytic activity">
    <reaction evidence="2 4">
        <text>L-methionyl-[protein] + [thioredoxin]-disulfide + H2O = L-methionyl-(S)-S-oxide-[protein] + [thioredoxin]-dithiol</text>
        <dbReference type="Rhea" id="RHEA:14217"/>
        <dbReference type="Rhea" id="RHEA-COMP:10698"/>
        <dbReference type="Rhea" id="RHEA-COMP:10700"/>
        <dbReference type="Rhea" id="RHEA-COMP:12313"/>
        <dbReference type="Rhea" id="RHEA-COMP:12315"/>
        <dbReference type="ChEBI" id="CHEBI:15377"/>
        <dbReference type="ChEBI" id="CHEBI:16044"/>
        <dbReference type="ChEBI" id="CHEBI:29950"/>
        <dbReference type="ChEBI" id="CHEBI:44120"/>
        <dbReference type="ChEBI" id="CHEBI:50058"/>
        <dbReference type="EC" id="1.8.4.11"/>
    </reaction>
</comment>
<dbReference type="AlphaFoldDB" id="A0A1H8J438"/>
<dbReference type="SUPFAM" id="SSF55068">
    <property type="entry name" value="Peptide methionine sulfoxide reductase"/>
    <property type="match status" value="1"/>
</dbReference>
<evidence type="ECO:0000313" key="7">
    <source>
        <dbReference type="Proteomes" id="UP000199531"/>
    </source>
</evidence>
<accession>A0A1H8J438</accession>
<dbReference type="InterPro" id="IPR036509">
    <property type="entry name" value="Met_Sox_Rdtase_MsrA_sf"/>
</dbReference>
<gene>
    <name evidence="4" type="primary">msrA</name>
    <name evidence="6" type="ORF">SAMN02745977_01953</name>
</gene>
<evidence type="ECO:0000256" key="4">
    <source>
        <dbReference type="HAMAP-Rule" id="MF_01401"/>
    </source>
</evidence>
<evidence type="ECO:0000313" key="6">
    <source>
        <dbReference type="EMBL" id="SEN74718.1"/>
    </source>
</evidence>
<keyword evidence="1 4" id="KW-0560">Oxidoreductase</keyword>
<dbReference type="PANTHER" id="PTHR43774">
    <property type="entry name" value="PEPTIDE METHIONINE SULFOXIDE REDUCTASE"/>
    <property type="match status" value="1"/>
</dbReference>
<dbReference type="OrthoDB" id="4174719at2"/>
<evidence type="ECO:0000256" key="1">
    <source>
        <dbReference type="ARBA" id="ARBA00023002"/>
    </source>
</evidence>
<dbReference type="GO" id="GO:0033744">
    <property type="term" value="F:L-methionine:thioredoxin-disulfide S-oxidoreductase activity"/>
    <property type="evidence" value="ECO:0007669"/>
    <property type="project" value="RHEA"/>
</dbReference>
<proteinExistence type="inferred from homology"/>
<comment type="function">
    <text evidence="4">Has an important function as a repair enzyme for proteins that have been inactivated by oxidation. Catalyzes the reversible oxidation-reduction of methionine sulfoxide in proteins to methionine.</text>
</comment>
<dbReference type="Pfam" id="PF01625">
    <property type="entry name" value="PMSR"/>
    <property type="match status" value="1"/>
</dbReference>
<evidence type="ECO:0000256" key="2">
    <source>
        <dbReference type="ARBA" id="ARBA00047806"/>
    </source>
</evidence>
<dbReference type="InterPro" id="IPR002569">
    <property type="entry name" value="Met_Sox_Rdtase_MsrA_dom"/>
</dbReference>
<organism evidence="6 7">
    <name type="scientific">Brachymonas denitrificans DSM 15123</name>
    <dbReference type="NCBI Taxonomy" id="1121117"/>
    <lineage>
        <taxon>Bacteria</taxon>
        <taxon>Pseudomonadati</taxon>
        <taxon>Pseudomonadota</taxon>
        <taxon>Betaproteobacteria</taxon>
        <taxon>Burkholderiales</taxon>
        <taxon>Comamonadaceae</taxon>
        <taxon>Brachymonas</taxon>
    </lineage>
</organism>
<sequence>MTETIVLGGGCFWCMEAVFQQVRGVLSVENGYANGDGRSASYEAVCTGTTGYAEVVRLQYDPREIALEQLLAIFFTVHDPTSLNRQGADIGTQYRSGIYCESDAQLSAVKTWVDQARTHYDRPVVTEIALVQHYQPAEDYHQDYFNQHPNQGYCAMVVAPKVEKFRQVFASWQR</sequence>
<evidence type="ECO:0000256" key="3">
    <source>
        <dbReference type="ARBA" id="ARBA00048782"/>
    </source>
</evidence>
<dbReference type="EMBL" id="FOCW01000005">
    <property type="protein sequence ID" value="SEN74718.1"/>
    <property type="molecule type" value="Genomic_DNA"/>
</dbReference>